<dbReference type="PANTHER" id="PTHR33124:SF5">
    <property type="entry name" value="TRANSCRIPTION FACTOR IBH1-LIKE 1"/>
    <property type="match status" value="1"/>
</dbReference>
<keyword evidence="1" id="KW-0805">Transcription regulation</keyword>
<dbReference type="Pfam" id="PF26576">
    <property type="entry name" value="IBH1_N"/>
    <property type="match status" value="1"/>
</dbReference>
<evidence type="ECO:0000313" key="5">
    <source>
        <dbReference type="Proteomes" id="UP000825729"/>
    </source>
</evidence>
<name>A0AAV7F605_ARIFI</name>
<keyword evidence="2" id="KW-0804">Transcription</keyword>
<evidence type="ECO:0000256" key="2">
    <source>
        <dbReference type="ARBA" id="ARBA00023163"/>
    </source>
</evidence>
<evidence type="ECO:0000256" key="1">
    <source>
        <dbReference type="ARBA" id="ARBA00023015"/>
    </source>
</evidence>
<dbReference type="GO" id="GO:0006355">
    <property type="term" value="P:regulation of DNA-templated transcription"/>
    <property type="evidence" value="ECO:0007669"/>
    <property type="project" value="InterPro"/>
</dbReference>
<evidence type="ECO:0000259" key="3">
    <source>
        <dbReference type="Pfam" id="PF26576"/>
    </source>
</evidence>
<sequence length="226" mass="25497">MPNQSVFFLRLYFESEAVPKLASSRLQVAMQVTSTFKRDFLRKLLLGLQQNAIPSKSMSLIERKRAVKVSSDVALAASREGGAKWSRALITDLSKQESSKTIVRNMLGTKEFHRLIITNPILTTYKKVQSGSMLKRSSLMRRMIRKRSAVPKKSSRSTTSTSVGATTLAKRIQRRRTQILKALVPGGHYMDDLSLLDETVDYVLCLKAQVDGMRYLANVFEQQPRA</sequence>
<protein>
    <recommendedName>
        <fullName evidence="3">IBH1-like N-terminal domain-containing protein</fullName>
    </recommendedName>
</protein>
<reference evidence="4 5" key="1">
    <citation type="submission" date="2021-07" db="EMBL/GenBank/DDBJ databases">
        <title>The Aristolochia fimbriata genome: insights into angiosperm evolution, floral development and chemical biosynthesis.</title>
        <authorList>
            <person name="Jiao Y."/>
        </authorList>
    </citation>
    <scope>NUCLEOTIDE SEQUENCE [LARGE SCALE GENOMIC DNA]</scope>
    <source>
        <strain evidence="4">IBCAS-2021</strain>
        <tissue evidence="4">Leaf</tissue>
    </source>
</reference>
<dbReference type="Proteomes" id="UP000825729">
    <property type="component" value="Unassembled WGS sequence"/>
</dbReference>
<dbReference type="EMBL" id="JAINDJ010000002">
    <property type="protein sequence ID" value="KAG9456054.1"/>
    <property type="molecule type" value="Genomic_DNA"/>
</dbReference>
<keyword evidence="5" id="KW-1185">Reference proteome</keyword>
<gene>
    <name evidence="4" type="ORF">H6P81_000562</name>
</gene>
<organism evidence="4 5">
    <name type="scientific">Aristolochia fimbriata</name>
    <name type="common">White veined hardy Dutchman's pipe vine</name>
    <dbReference type="NCBI Taxonomy" id="158543"/>
    <lineage>
        <taxon>Eukaryota</taxon>
        <taxon>Viridiplantae</taxon>
        <taxon>Streptophyta</taxon>
        <taxon>Embryophyta</taxon>
        <taxon>Tracheophyta</taxon>
        <taxon>Spermatophyta</taxon>
        <taxon>Magnoliopsida</taxon>
        <taxon>Magnoliidae</taxon>
        <taxon>Piperales</taxon>
        <taxon>Aristolochiaceae</taxon>
        <taxon>Aristolochia</taxon>
    </lineage>
</organism>
<comment type="caution">
    <text evidence="4">The sequence shown here is derived from an EMBL/GenBank/DDBJ whole genome shotgun (WGS) entry which is preliminary data.</text>
</comment>
<dbReference type="InterPro" id="IPR059002">
    <property type="entry name" value="IBH1_N"/>
</dbReference>
<accession>A0AAV7F605</accession>
<feature type="domain" description="IBH1-like N-terminal" evidence="3">
    <location>
        <begin position="34"/>
        <end position="96"/>
    </location>
</feature>
<dbReference type="InterPro" id="IPR044660">
    <property type="entry name" value="IBH1-like"/>
</dbReference>
<dbReference type="PANTHER" id="PTHR33124">
    <property type="entry name" value="TRANSCRIPTION FACTOR IBH1-LIKE 1"/>
    <property type="match status" value="1"/>
</dbReference>
<evidence type="ECO:0000313" key="4">
    <source>
        <dbReference type="EMBL" id="KAG9456054.1"/>
    </source>
</evidence>
<dbReference type="AlphaFoldDB" id="A0AAV7F605"/>
<proteinExistence type="predicted"/>